<dbReference type="KEGG" id="lak:106159244"/>
<evidence type="ECO:0000313" key="2">
    <source>
        <dbReference type="Proteomes" id="UP000085678"/>
    </source>
</evidence>
<keyword evidence="2" id="KW-1185">Reference proteome</keyword>
<accession>A0A1S3I0P0</accession>
<proteinExistence type="predicted"/>
<name>A0A1S3I0P0_LINAN</name>
<dbReference type="InParanoid" id="A0A1S3I0P0"/>
<keyword evidence="1" id="KW-1133">Transmembrane helix</keyword>
<evidence type="ECO:0000313" key="3">
    <source>
        <dbReference type="RefSeq" id="XP_013390914.1"/>
    </source>
</evidence>
<gene>
    <name evidence="3" type="primary">LOC106159244</name>
</gene>
<reference evidence="3" key="1">
    <citation type="submission" date="2025-08" db="UniProtKB">
        <authorList>
            <consortium name="RefSeq"/>
        </authorList>
    </citation>
    <scope>IDENTIFICATION</scope>
    <source>
        <tissue evidence="3">Gonads</tissue>
    </source>
</reference>
<dbReference type="RefSeq" id="XP_013390914.1">
    <property type="nucleotide sequence ID" value="XM_013535460.2"/>
</dbReference>
<dbReference type="Proteomes" id="UP000085678">
    <property type="component" value="Unplaced"/>
</dbReference>
<protein>
    <submittedName>
        <fullName evidence="3">Uncharacterized protein LOC106159244</fullName>
    </submittedName>
</protein>
<dbReference type="AlphaFoldDB" id="A0A1S3I0P0"/>
<evidence type="ECO:0000256" key="1">
    <source>
        <dbReference type="SAM" id="Phobius"/>
    </source>
</evidence>
<keyword evidence="1" id="KW-0472">Membrane</keyword>
<sequence>MATQADPTQVFCQLLHDSLTSQTKTSVIVPESAAPSTTTTMKSTKDAALSANKPAKSTGGIDGGAVSIIVISLIAMCLFCITAYLVFRTRSLSRRLKSQASEQQHNTVITNNVTEHSNNVNSPFNIQVSMNHATDHSSGFDGVHVDYDDTALANSYEELRRDNCSDGQYMELGENLLPSTATNGIGDYNYI</sequence>
<organism evidence="2 3">
    <name type="scientific">Lingula anatina</name>
    <name type="common">Brachiopod</name>
    <name type="synonym">Lingula unguis</name>
    <dbReference type="NCBI Taxonomy" id="7574"/>
    <lineage>
        <taxon>Eukaryota</taxon>
        <taxon>Metazoa</taxon>
        <taxon>Spiralia</taxon>
        <taxon>Lophotrochozoa</taxon>
        <taxon>Brachiopoda</taxon>
        <taxon>Linguliformea</taxon>
        <taxon>Lingulata</taxon>
        <taxon>Lingulida</taxon>
        <taxon>Linguloidea</taxon>
        <taxon>Lingulidae</taxon>
        <taxon>Lingula</taxon>
    </lineage>
</organism>
<keyword evidence="1" id="KW-0812">Transmembrane</keyword>
<feature type="transmembrane region" description="Helical" evidence="1">
    <location>
        <begin position="65"/>
        <end position="87"/>
    </location>
</feature>
<dbReference type="GeneID" id="106159244"/>